<keyword evidence="2" id="KW-1185">Reference proteome</keyword>
<dbReference type="KEGG" id="copr:Cop2CBH44_04550"/>
<gene>
    <name evidence="1" type="ORF">Cop2CBH44_04550</name>
</gene>
<protein>
    <submittedName>
        <fullName evidence="1">Uncharacterized protein</fullName>
    </submittedName>
</protein>
<accession>A0A7G1HTL3</accession>
<name>A0A7G1HTL3_9BACT</name>
<dbReference type="EMBL" id="AP023322">
    <property type="protein sequence ID" value="BCI62102.1"/>
    <property type="molecule type" value="Genomic_DNA"/>
</dbReference>
<dbReference type="AlphaFoldDB" id="A0A7G1HTL3"/>
<reference evidence="2" key="1">
    <citation type="submission" date="2020-07" db="EMBL/GenBank/DDBJ databases">
        <title>Complete genome sequencing of Coprobacter sp. strain 2CBH44.</title>
        <authorList>
            <person name="Sakamoto M."/>
            <person name="Murakami T."/>
            <person name="Mori H."/>
        </authorList>
    </citation>
    <scope>NUCLEOTIDE SEQUENCE [LARGE SCALE GENOMIC DNA]</scope>
    <source>
        <strain evidence="2">2CBH44</strain>
    </source>
</reference>
<organism evidence="1 2">
    <name type="scientific">Coprobacter secundus subsp. similis</name>
    <dbReference type="NCBI Taxonomy" id="2751153"/>
    <lineage>
        <taxon>Bacteria</taxon>
        <taxon>Pseudomonadati</taxon>
        <taxon>Bacteroidota</taxon>
        <taxon>Bacteroidia</taxon>
        <taxon>Bacteroidales</taxon>
        <taxon>Barnesiellaceae</taxon>
        <taxon>Coprobacter</taxon>
    </lineage>
</organism>
<sequence length="80" mass="9390">MFEEQFEYKEEKHPLRLHLLKGQFMEKFPKLGDSLGIFCICEVCNDIAIRSKFVGVPDYRVIDKQKLTLEVVENRLEGTV</sequence>
<evidence type="ECO:0000313" key="1">
    <source>
        <dbReference type="EMBL" id="BCI62102.1"/>
    </source>
</evidence>
<evidence type="ECO:0000313" key="2">
    <source>
        <dbReference type="Proteomes" id="UP000594042"/>
    </source>
</evidence>
<dbReference type="Proteomes" id="UP000594042">
    <property type="component" value="Chromosome"/>
</dbReference>
<proteinExistence type="predicted"/>